<dbReference type="Proteomes" id="UP001595647">
    <property type="component" value="Unassembled WGS sequence"/>
</dbReference>
<accession>A0ABV7HWV6</accession>
<evidence type="ECO:0000313" key="4">
    <source>
        <dbReference type="Proteomes" id="UP001595647"/>
    </source>
</evidence>
<dbReference type="InterPro" id="IPR039315">
    <property type="entry name" value="CheW"/>
</dbReference>
<dbReference type="Gene3D" id="2.30.30.40">
    <property type="entry name" value="SH3 Domains"/>
    <property type="match status" value="1"/>
</dbReference>
<feature type="domain" description="CheW-like" evidence="2">
    <location>
        <begin position="59"/>
        <end position="195"/>
    </location>
</feature>
<dbReference type="SUPFAM" id="SSF50341">
    <property type="entry name" value="CheW-like"/>
    <property type="match status" value="1"/>
</dbReference>
<dbReference type="Pfam" id="PF01584">
    <property type="entry name" value="CheW"/>
    <property type="match status" value="1"/>
</dbReference>
<protein>
    <submittedName>
        <fullName evidence="3">Chemotaxis protein CheW</fullName>
    </submittedName>
</protein>
<feature type="region of interest" description="Disordered" evidence="1">
    <location>
        <begin position="156"/>
        <end position="178"/>
    </location>
</feature>
<dbReference type="RefSeq" id="WP_182307859.1">
    <property type="nucleotide sequence ID" value="NZ_CP059897.1"/>
</dbReference>
<comment type="caution">
    <text evidence="3">The sequence shown here is derived from an EMBL/GenBank/DDBJ whole genome shotgun (WGS) entry which is preliminary data.</text>
</comment>
<dbReference type="EMBL" id="JBHRTG010000006">
    <property type="protein sequence ID" value="MFC3162895.1"/>
    <property type="molecule type" value="Genomic_DNA"/>
</dbReference>
<dbReference type="InterPro" id="IPR002545">
    <property type="entry name" value="CheW-lke_dom"/>
</dbReference>
<dbReference type="SMART" id="SM00260">
    <property type="entry name" value="CheW"/>
    <property type="match status" value="1"/>
</dbReference>
<keyword evidence="4" id="KW-1185">Reference proteome</keyword>
<dbReference type="Gene3D" id="2.40.50.180">
    <property type="entry name" value="CheA-289, Domain 4"/>
    <property type="match status" value="1"/>
</dbReference>
<dbReference type="PROSITE" id="PS50851">
    <property type="entry name" value="CHEW"/>
    <property type="match status" value="1"/>
</dbReference>
<gene>
    <name evidence="3" type="ORF">ACFOHV_06335</name>
</gene>
<dbReference type="PANTHER" id="PTHR22617:SF23">
    <property type="entry name" value="CHEMOTAXIS PROTEIN CHEW"/>
    <property type="match status" value="1"/>
</dbReference>
<reference evidence="4" key="1">
    <citation type="journal article" date="2019" name="Int. J. Syst. Evol. Microbiol.">
        <title>The Global Catalogue of Microorganisms (GCM) 10K type strain sequencing project: providing services to taxonomists for standard genome sequencing and annotation.</title>
        <authorList>
            <consortium name="The Broad Institute Genomics Platform"/>
            <consortium name="The Broad Institute Genome Sequencing Center for Infectious Disease"/>
            <person name="Wu L."/>
            <person name="Ma J."/>
        </authorList>
    </citation>
    <scope>NUCLEOTIDE SEQUENCE [LARGE SCALE GENOMIC DNA]</scope>
    <source>
        <strain evidence="4">KCTC 52231</strain>
    </source>
</reference>
<proteinExistence type="predicted"/>
<dbReference type="PANTHER" id="PTHR22617">
    <property type="entry name" value="CHEMOTAXIS SENSOR HISTIDINE KINASE-RELATED"/>
    <property type="match status" value="1"/>
</dbReference>
<sequence>MTPQNTQSRSAIDWIDVRSRMNAAIAQTEALLFPAARHAASLRNPEEKKGGISQGSEDAGIAMAFTLAGQRFAIELYLICEVVAKLRVTPLAGAPPHLVGIHDMHGDLLPVFDLRPLLELPCGDESTTDWGIVVGASRPEFTVLCESIPEIIALAPDNRDRDSTADDEADSGRRVVPEPDIRRLDERFLLTDPRLFPERSDAGISPPAAKEIG</sequence>
<organism evidence="3 4">
    <name type="scientific">Ciceribacter thiooxidans</name>
    <dbReference type="NCBI Taxonomy" id="1969821"/>
    <lineage>
        <taxon>Bacteria</taxon>
        <taxon>Pseudomonadati</taxon>
        <taxon>Pseudomonadota</taxon>
        <taxon>Alphaproteobacteria</taxon>
        <taxon>Hyphomicrobiales</taxon>
        <taxon>Rhizobiaceae</taxon>
        <taxon>Ciceribacter</taxon>
    </lineage>
</organism>
<evidence type="ECO:0000259" key="2">
    <source>
        <dbReference type="PROSITE" id="PS50851"/>
    </source>
</evidence>
<name>A0ABV7HWV6_9HYPH</name>
<evidence type="ECO:0000256" key="1">
    <source>
        <dbReference type="SAM" id="MobiDB-lite"/>
    </source>
</evidence>
<dbReference type="InterPro" id="IPR036061">
    <property type="entry name" value="CheW-like_dom_sf"/>
</dbReference>
<evidence type="ECO:0000313" key="3">
    <source>
        <dbReference type="EMBL" id="MFC3162895.1"/>
    </source>
</evidence>
<feature type="compositionally biased region" description="Basic and acidic residues" evidence="1">
    <location>
        <begin position="157"/>
        <end position="178"/>
    </location>
</feature>